<dbReference type="SUPFAM" id="SSF51905">
    <property type="entry name" value="FAD/NAD(P)-binding domain"/>
    <property type="match status" value="1"/>
</dbReference>
<feature type="compositionally biased region" description="Basic and acidic residues" evidence="4">
    <location>
        <begin position="415"/>
        <end position="427"/>
    </location>
</feature>
<gene>
    <name evidence="7" type="ORF">HMPREF9432_00848</name>
</gene>
<dbReference type="Gene3D" id="2.40.30.10">
    <property type="entry name" value="Translation factors"/>
    <property type="match status" value="1"/>
</dbReference>
<feature type="domain" description="RsdA/BaiN/AoA(So)-like insert" evidence="6">
    <location>
        <begin position="192"/>
        <end position="355"/>
    </location>
</feature>
<evidence type="ECO:0000313" key="7">
    <source>
        <dbReference type="EMBL" id="EHG25468.1"/>
    </source>
</evidence>
<dbReference type="Gene3D" id="1.10.8.260">
    <property type="entry name" value="HI0933 insert domain-like"/>
    <property type="match status" value="1"/>
</dbReference>
<keyword evidence="2" id="KW-0285">Flavoprotein</keyword>
<dbReference type="InterPro" id="IPR055178">
    <property type="entry name" value="RsdA/BaiN/AoA(So)-like_dom"/>
</dbReference>
<dbReference type="InterPro" id="IPR036188">
    <property type="entry name" value="FAD/NAD-bd_sf"/>
</dbReference>
<evidence type="ECO:0008006" key="9">
    <source>
        <dbReference type="Google" id="ProtNLM"/>
    </source>
</evidence>
<evidence type="ECO:0000259" key="6">
    <source>
        <dbReference type="Pfam" id="PF22780"/>
    </source>
</evidence>
<keyword evidence="3" id="KW-0274">FAD</keyword>
<dbReference type="NCBIfam" id="TIGR00275">
    <property type="entry name" value="aminoacetone oxidase family FAD-binding enzyme"/>
    <property type="match status" value="1"/>
</dbReference>
<feature type="domain" description="RsdA/BaiN/AoA(So)-like Rossmann fold-like" evidence="5">
    <location>
        <begin position="3"/>
        <end position="407"/>
    </location>
</feature>
<dbReference type="Pfam" id="PF22780">
    <property type="entry name" value="HI0933_like_1st"/>
    <property type="match status" value="1"/>
</dbReference>
<dbReference type="Pfam" id="PF03486">
    <property type="entry name" value="HI0933_like"/>
    <property type="match status" value="1"/>
</dbReference>
<name>A0ABN0DRI0_9FIRM</name>
<keyword evidence="8" id="KW-1185">Reference proteome</keyword>
<dbReference type="PRINTS" id="PR00368">
    <property type="entry name" value="FADPNR"/>
</dbReference>
<dbReference type="PANTHER" id="PTHR42887:SF2">
    <property type="entry name" value="OS12G0638800 PROTEIN"/>
    <property type="match status" value="1"/>
</dbReference>
<dbReference type="InterPro" id="IPR057661">
    <property type="entry name" value="RsdA/BaiN/AoA(So)_Rossmann"/>
</dbReference>
<evidence type="ECO:0000259" key="5">
    <source>
        <dbReference type="Pfam" id="PF03486"/>
    </source>
</evidence>
<dbReference type="Gene3D" id="3.50.50.60">
    <property type="entry name" value="FAD/NAD(P)-binding domain"/>
    <property type="match status" value="1"/>
</dbReference>
<dbReference type="InterPro" id="IPR023166">
    <property type="entry name" value="BaiN-like_dom_sf"/>
</dbReference>
<evidence type="ECO:0000313" key="8">
    <source>
        <dbReference type="Proteomes" id="UP000003175"/>
    </source>
</evidence>
<evidence type="ECO:0000256" key="2">
    <source>
        <dbReference type="ARBA" id="ARBA00022630"/>
    </source>
</evidence>
<dbReference type="PRINTS" id="PR00411">
    <property type="entry name" value="PNDRDTASEI"/>
</dbReference>
<protein>
    <recommendedName>
        <fullName evidence="9">FAD-dependent oxidoreductase</fullName>
    </recommendedName>
</protein>
<accession>A0ABN0DRI0</accession>
<sequence>MKRIVVAGAGPAGMMAAAAAAECGGHVLLLEKMPRAGRKMMITGKGRCNVTSADDIPDIIKNTVGNGRFLNSSLRAFDNVDVMTFFESLGVPLKIERGNRVFPQSDRASDVVNAILRRLHDQNVEIRTNTAVSELLAADHGVRGVRLKDGSDIEADAVILAVGGASYPATGSAGDGYTLARRAGHTVVPIFPALVPLVTEEAWVKELQGLSLRNVRATLYYAGKKAQEEFGEMLFTHFGVTGPIILQLSRCASELLSMGVDTLELRLNIKPALTYEVLCERVERDFAKYERKQLRSGMIDLLPKRLITPVLNTAGLSPTSSCGQISTKERKRLVHVLQSLPMTVIGTRPIAEAIVTAGGVDTREINPRTMESKIVSNLYFAGELIDVDAYTGGYNLQAAFSTGHAAGCHSVSNLEGREDDGGTEDNRSGTARLAGGTIDPGG</sequence>
<organism evidence="7 8">
    <name type="scientific">Selenomonas noxia F0398</name>
    <dbReference type="NCBI Taxonomy" id="702437"/>
    <lineage>
        <taxon>Bacteria</taxon>
        <taxon>Bacillati</taxon>
        <taxon>Bacillota</taxon>
        <taxon>Negativicutes</taxon>
        <taxon>Selenomonadales</taxon>
        <taxon>Selenomonadaceae</taxon>
        <taxon>Selenomonas</taxon>
    </lineage>
</organism>
<dbReference type="InterPro" id="IPR004792">
    <property type="entry name" value="BaiN-like"/>
</dbReference>
<evidence type="ECO:0000256" key="4">
    <source>
        <dbReference type="SAM" id="MobiDB-lite"/>
    </source>
</evidence>
<dbReference type="PANTHER" id="PTHR42887">
    <property type="entry name" value="OS12G0638800 PROTEIN"/>
    <property type="match status" value="1"/>
</dbReference>
<evidence type="ECO:0000256" key="1">
    <source>
        <dbReference type="ARBA" id="ARBA00001974"/>
    </source>
</evidence>
<proteinExistence type="predicted"/>
<dbReference type="Proteomes" id="UP000003175">
    <property type="component" value="Unassembled WGS sequence"/>
</dbReference>
<comment type="caution">
    <text evidence="7">The sequence shown here is derived from an EMBL/GenBank/DDBJ whole genome shotgun (WGS) entry which is preliminary data.</text>
</comment>
<evidence type="ECO:0000256" key="3">
    <source>
        <dbReference type="ARBA" id="ARBA00022827"/>
    </source>
</evidence>
<feature type="region of interest" description="Disordered" evidence="4">
    <location>
        <begin position="411"/>
        <end position="442"/>
    </location>
</feature>
<reference evidence="7 8" key="1">
    <citation type="submission" date="2011-08" db="EMBL/GenBank/DDBJ databases">
        <title>The Genome Sequence of Selenomonas noxia F0398.</title>
        <authorList>
            <consortium name="The Broad Institute Genome Sequencing Platform"/>
            <person name="Earl A."/>
            <person name="Ward D."/>
            <person name="Feldgarden M."/>
            <person name="Gevers D."/>
            <person name="Izard J."/>
            <person name="Ganesan A."/>
            <person name="Blanton J.M."/>
            <person name="Baranova O.V."/>
            <person name="Tanner A.C."/>
            <person name="Dewhirst F.E."/>
            <person name="Young S.K."/>
            <person name="Zeng Q."/>
            <person name="Gargeya S."/>
            <person name="Fitzgerald M."/>
            <person name="Haas B."/>
            <person name="Abouelleil A."/>
            <person name="Alvarado L."/>
            <person name="Arachchi H.M."/>
            <person name="Berlin A."/>
            <person name="Brown A."/>
            <person name="Chapman S.B."/>
            <person name="Chen Z."/>
            <person name="Dunbar C."/>
            <person name="Freedman E."/>
            <person name="Gearin G."/>
            <person name="Gellesch M."/>
            <person name="Goldberg J."/>
            <person name="Griggs A."/>
            <person name="Gujja S."/>
            <person name="Heiman D."/>
            <person name="Howarth C."/>
            <person name="Larson L."/>
            <person name="Lui A."/>
            <person name="MacDonald P.J.P."/>
            <person name="Montmayeur A."/>
            <person name="Murphy C."/>
            <person name="Neiman D."/>
            <person name="Pearson M."/>
            <person name="Priest M."/>
            <person name="Roberts A."/>
            <person name="Saif S."/>
            <person name="Shea T."/>
            <person name="Shenoy N."/>
            <person name="Sisk P."/>
            <person name="Stolte C."/>
            <person name="Sykes S."/>
            <person name="Wortman J."/>
            <person name="Nusbaum C."/>
            <person name="Birren B."/>
        </authorList>
    </citation>
    <scope>NUCLEOTIDE SEQUENCE [LARGE SCALE GENOMIC DNA]</scope>
    <source>
        <strain evidence="7 8">F0398</strain>
    </source>
</reference>
<dbReference type="SUPFAM" id="SSF160996">
    <property type="entry name" value="HI0933 insert domain-like"/>
    <property type="match status" value="1"/>
</dbReference>
<dbReference type="EMBL" id="ADGH01000004">
    <property type="protein sequence ID" value="EHG25468.1"/>
    <property type="molecule type" value="Genomic_DNA"/>
</dbReference>
<comment type="cofactor">
    <cofactor evidence="1">
        <name>FAD</name>
        <dbReference type="ChEBI" id="CHEBI:57692"/>
    </cofactor>
</comment>
<dbReference type="RefSeq" id="WP_006696180.1">
    <property type="nucleotide sequence ID" value="NZ_JH376858.1"/>
</dbReference>